<dbReference type="InterPro" id="IPR014001">
    <property type="entry name" value="Helicase_ATP-bd"/>
</dbReference>
<accession>A0A3N4I6M8</accession>
<keyword evidence="3" id="KW-0067">ATP-binding</keyword>
<dbReference type="Gene3D" id="3.40.50.300">
    <property type="entry name" value="P-loop containing nucleotide triphosphate hydrolases"/>
    <property type="match status" value="1"/>
</dbReference>
<evidence type="ECO:0000313" key="7">
    <source>
        <dbReference type="Proteomes" id="UP000275078"/>
    </source>
</evidence>
<evidence type="ECO:0000256" key="1">
    <source>
        <dbReference type="ARBA" id="ARBA00022741"/>
    </source>
</evidence>
<dbReference type="Pfam" id="PF00176">
    <property type="entry name" value="SNF2-rel_dom"/>
    <property type="match status" value="1"/>
</dbReference>
<dbReference type="SMART" id="SM00487">
    <property type="entry name" value="DEXDc"/>
    <property type="match status" value="1"/>
</dbReference>
<gene>
    <name evidence="6" type="ORF">BJ508DRAFT_414637</name>
</gene>
<organism evidence="6 7">
    <name type="scientific">Ascobolus immersus RN42</name>
    <dbReference type="NCBI Taxonomy" id="1160509"/>
    <lineage>
        <taxon>Eukaryota</taxon>
        <taxon>Fungi</taxon>
        <taxon>Dikarya</taxon>
        <taxon>Ascomycota</taxon>
        <taxon>Pezizomycotina</taxon>
        <taxon>Pezizomycetes</taxon>
        <taxon>Pezizales</taxon>
        <taxon>Ascobolaceae</taxon>
        <taxon>Ascobolus</taxon>
    </lineage>
</organism>
<dbReference type="PANTHER" id="PTHR45626">
    <property type="entry name" value="TRANSCRIPTION TERMINATION FACTOR 2-RELATED"/>
    <property type="match status" value="1"/>
</dbReference>
<feature type="domain" description="Helicase C-terminal" evidence="5">
    <location>
        <begin position="805"/>
        <end position="974"/>
    </location>
</feature>
<keyword evidence="1" id="KW-0547">Nucleotide-binding</keyword>
<dbReference type="Proteomes" id="UP000275078">
    <property type="component" value="Unassembled WGS sequence"/>
</dbReference>
<evidence type="ECO:0000256" key="2">
    <source>
        <dbReference type="ARBA" id="ARBA00022801"/>
    </source>
</evidence>
<dbReference type="InterPro" id="IPR027417">
    <property type="entry name" value="P-loop_NTPase"/>
</dbReference>
<dbReference type="SUPFAM" id="SSF52540">
    <property type="entry name" value="P-loop containing nucleoside triphosphate hydrolases"/>
    <property type="match status" value="2"/>
</dbReference>
<evidence type="ECO:0000256" key="3">
    <source>
        <dbReference type="ARBA" id="ARBA00022840"/>
    </source>
</evidence>
<dbReference type="OrthoDB" id="448448at2759"/>
<sequence length="978" mass="109778">MAYPAPETIEAPSDRSSLSQVDLKMEYKRQRRDTPVTFTAGTPDSYHQYHPCSPFEAFLSPHNGRDTPYTLSPVPSYQHSPSPARNLHDESYELYKYNADKNTPPLACPAPSPLVDINHTETNSLQQYDSQGDRLGHAQASVESKYRHCVVEKHKITHSTNDLHNLVCFGTIFTGLSSPREVLQELAKQYANCVEPYASLTRSIKNSQVHTGGFRMQFLNQQNASDFAELQMDSRLSQLLQSMINTVEQKDLRLELDCNAILPLSLVQSNTVSTGKRKTTRRVNERDMTSISATMQATLTLYGDGKLGESIGDYLSHHDIYLQHPVYPREGLPYCNPHYLTDESDGPIITEHSLSGGIRESSSCEEMEVDEAMMIRPSLFDQMFVTEETSLAEENKTVIATELKSHQRQALFFMKQLELNSRKNETTGGILGDDMGMGKTLSILSLLAEPQSVPSASSQYLPSKSTLIIAPLSVLGNWEDQKNQHTHPNSLSLLIYHGSAARCTLLESIANVANYDIVCTTYNTITHEYRKTAQKNGKSALHCIAWNRIILDEAHEIRNTATKKFQAVHALKSRYRWCISGTPIQNSVEDIGALFQFLRYRPLESKQAFKKEIVAPLAECSHEGYMRLRTALQHLCLRRMKSGIPGLLPPKKLYIKRLVFSEHQRALYNRTKAEFIKGSCNVSQSANPSGSTFQMIMKLRQICDHGEELLSASQSTNGPASPNMEGIKCCQCTRPIASCQEEIEALENPRCSKHATCEKCLDSDKAFDCEDSQSEEIECKDCALLQFGSGSDLRTLSAYQGPSVKVKALLSAIEKDKQLRVSNGGPVKHIVFSCWTRMLDLIEIALRDNDVAFVRIDGNMSRTRRNESIEMFNENTKPIVILVSLMAGGTGINLTRASRVHIMEPHWNPMVEQQAAGRCYRIGQKEEVIVTKYVMEDSFEMNMLELQQRKLEIASNSLDVNTGAQIPSWKECKAMLNA</sequence>
<dbReference type="PANTHER" id="PTHR45626:SF52">
    <property type="entry name" value="SINGLE-STRANDED DNA-DEPENDENT ATPASE (EUROFUNG)"/>
    <property type="match status" value="1"/>
</dbReference>
<dbReference type="GO" id="GO:0005524">
    <property type="term" value="F:ATP binding"/>
    <property type="evidence" value="ECO:0007669"/>
    <property type="project" value="UniProtKB-KW"/>
</dbReference>
<reference evidence="6 7" key="1">
    <citation type="journal article" date="2018" name="Nat. Ecol. Evol.">
        <title>Pezizomycetes genomes reveal the molecular basis of ectomycorrhizal truffle lifestyle.</title>
        <authorList>
            <person name="Murat C."/>
            <person name="Payen T."/>
            <person name="Noel B."/>
            <person name="Kuo A."/>
            <person name="Morin E."/>
            <person name="Chen J."/>
            <person name="Kohler A."/>
            <person name="Krizsan K."/>
            <person name="Balestrini R."/>
            <person name="Da Silva C."/>
            <person name="Montanini B."/>
            <person name="Hainaut M."/>
            <person name="Levati E."/>
            <person name="Barry K.W."/>
            <person name="Belfiori B."/>
            <person name="Cichocki N."/>
            <person name="Clum A."/>
            <person name="Dockter R.B."/>
            <person name="Fauchery L."/>
            <person name="Guy J."/>
            <person name="Iotti M."/>
            <person name="Le Tacon F."/>
            <person name="Lindquist E.A."/>
            <person name="Lipzen A."/>
            <person name="Malagnac F."/>
            <person name="Mello A."/>
            <person name="Molinier V."/>
            <person name="Miyauchi S."/>
            <person name="Poulain J."/>
            <person name="Riccioni C."/>
            <person name="Rubini A."/>
            <person name="Sitrit Y."/>
            <person name="Splivallo R."/>
            <person name="Traeger S."/>
            <person name="Wang M."/>
            <person name="Zifcakova L."/>
            <person name="Wipf D."/>
            <person name="Zambonelli A."/>
            <person name="Paolocci F."/>
            <person name="Nowrousian M."/>
            <person name="Ottonello S."/>
            <person name="Baldrian P."/>
            <person name="Spatafora J.W."/>
            <person name="Henrissat B."/>
            <person name="Nagy L.G."/>
            <person name="Aury J.M."/>
            <person name="Wincker P."/>
            <person name="Grigoriev I.V."/>
            <person name="Bonfante P."/>
            <person name="Martin F.M."/>
        </authorList>
    </citation>
    <scope>NUCLEOTIDE SEQUENCE [LARGE SCALE GENOMIC DNA]</scope>
    <source>
        <strain evidence="6 7">RN42</strain>
    </source>
</reference>
<dbReference type="InterPro" id="IPR001650">
    <property type="entry name" value="Helicase_C-like"/>
</dbReference>
<dbReference type="AlphaFoldDB" id="A0A3N4I6M8"/>
<dbReference type="CDD" id="cd18008">
    <property type="entry name" value="DEXDc_SHPRH-like"/>
    <property type="match status" value="1"/>
</dbReference>
<evidence type="ECO:0008006" key="8">
    <source>
        <dbReference type="Google" id="ProtNLM"/>
    </source>
</evidence>
<dbReference type="GO" id="GO:0006281">
    <property type="term" value="P:DNA repair"/>
    <property type="evidence" value="ECO:0007669"/>
    <property type="project" value="TreeGrafter"/>
</dbReference>
<dbReference type="GO" id="GO:0016787">
    <property type="term" value="F:hydrolase activity"/>
    <property type="evidence" value="ECO:0007669"/>
    <property type="project" value="UniProtKB-KW"/>
</dbReference>
<feature type="domain" description="Helicase ATP-binding" evidence="4">
    <location>
        <begin position="420"/>
        <end position="601"/>
    </location>
</feature>
<keyword evidence="7" id="KW-1185">Reference proteome</keyword>
<evidence type="ECO:0000313" key="6">
    <source>
        <dbReference type="EMBL" id="RPA81742.1"/>
    </source>
</evidence>
<protein>
    <recommendedName>
        <fullName evidence="8">P-loop containing nucleoside triphosphate hydrolase protein</fullName>
    </recommendedName>
</protein>
<name>A0A3N4I6M8_ASCIM</name>
<dbReference type="SMART" id="SM00490">
    <property type="entry name" value="HELICc"/>
    <property type="match status" value="1"/>
</dbReference>
<dbReference type="InterPro" id="IPR038718">
    <property type="entry name" value="SNF2-like_sf"/>
</dbReference>
<dbReference type="CDD" id="cd18793">
    <property type="entry name" value="SF2_C_SNF"/>
    <property type="match status" value="1"/>
</dbReference>
<dbReference type="InterPro" id="IPR000330">
    <property type="entry name" value="SNF2_N"/>
</dbReference>
<dbReference type="InterPro" id="IPR050628">
    <property type="entry name" value="SNF2_RAD54_helicase_TF"/>
</dbReference>
<dbReference type="InterPro" id="IPR049730">
    <property type="entry name" value="SNF2/RAD54-like_C"/>
</dbReference>
<evidence type="ECO:0000259" key="4">
    <source>
        <dbReference type="PROSITE" id="PS51192"/>
    </source>
</evidence>
<dbReference type="EMBL" id="ML119677">
    <property type="protein sequence ID" value="RPA81742.1"/>
    <property type="molecule type" value="Genomic_DNA"/>
</dbReference>
<dbReference type="Gene3D" id="3.40.50.10810">
    <property type="entry name" value="Tandem AAA-ATPase domain"/>
    <property type="match status" value="1"/>
</dbReference>
<keyword evidence="2" id="KW-0378">Hydrolase</keyword>
<evidence type="ECO:0000259" key="5">
    <source>
        <dbReference type="PROSITE" id="PS51194"/>
    </source>
</evidence>
<proteinExistence type="predicted"/>
<dbReference type="PROSITE" id="PS51192">
    <property type="entry name" value="HELICASE_ATP_BIND_1"/>
    <property type="match status" value="1"/>
</dbReference>
<dbReference type="STRING" id="1160509.A0A3N4I6M8"/>
<dbReference type="GO" id="GO:0005634">
    <property type="term" value="C:nucleus"/>
    <property type="evidence" value="ECO:0007669"/>
    <property type="project" value="TreeGrafter"/>
</dbReference>
<dbReference type="PROSITE" id="PS51194">
    <property type="entry name" value="HELICASE_CTER"/>
    <property type="match status" value="1"/>
</dbReference>
<dbReference type="Pfam" id="PF00271">
    <property type="entry name" value="Helicase_C"/>
    <property type="match status" value="1"/>
</dbReference>
<dbReference type="GO" id="GO:0008094">
    <property type="term" value="F:ATP-dependent activity, acting on DNA"/>
    <property type="evidence" value="ECO:0007669"/>
    <property type="project" value="TreeGrafter"/>
</dbReference>